<feature type="domain" description="Ribosome recycling factor" evidence="8">
    <location>
        <begin position="22"/>
        <end position="183"/>
    </location>
</feature>
<comment type="similarity">
    <text evidence="2 6">Belongs to the RRF family.</text>
</comment>
<evidence type="ECO:0000313" key="11">
    <source>
        <dbReference type="EMBL" id="MZZ10990.1"/>
    </source>
</evidence>
<name>A0A072ZRB7_PSEAI</name>
<evidence type="ECO:0000313" key="20">
    <source>
        <dbReference type="Proteomes" id="UP000270834"/>
    </source>
</evidence>
<dbReference type="EMBL" id="NSNE01000011">
    <property type="protein sequence ID" value="RPM12811.1"/>
    <property type="molecule type" value="Genomic_DNA"/>
</dbReference>
<feature type="coiled-coil region" evidence="7">
    <location>
        <begin position="125"/>
        <end position="159"/>
    </location>
</feature>
<dbReference type="Proteomes" id="UP000270834">
    <property type="component" value="Unassembled WGS sequence"/>
</dbReference>
<dbReference type="eggNOG" id="COG0233">
    <property type="taxonomic scope" value="Bacteria"/>
</dbReference>
<dbReference type="Proteomes" id="UP000194857">
    <property type="component" value="Unassembled WGS sequence"/>
</dbReference>
<evidence type="ECO:0000256" key="2">
    <source>
        <dbReference type="ARBA" id="ARBA00005912"/>
    </source>
</evidence>
<reference evidence="9" key="1">
    <citation type="submission" date="2015-06" db="EMBL/GenBank/DDBJ databases">
        <authorList>
            <person name="Radhakrishnan R."/>
            <person name="Underwood A."/>
            <person name="Al-Shahib A."/>
        </authorList>
    </citation>
    <scope>NUCLEOTIDE SEQUENCE</scope>
    <source>
        <strain evidence="9">P19_London_7_VIM_2_05_10</strain>
    </source>
</reference>
<evidence type="ECO:0000256" key="4">
    <source>
        <dbReference type="ARBA" id="ARBA00022917"/>
    </source>
</evidence>
<dbReference type="InterPro" id="IPR023584">
    <property type="entry name" value="Ribosome_recyc_fac_dom"/>
</dbReference>
<sequence>MINEIKKEAQERMGKTLEALGHAFAKIRTGRAHPSILDSVMVSYYGADTPLRQVANVTVEDSRTLALAVFDKSMIQAVEKAIMTSDLGLNPATAGTTIRVPMPALTEETRKGYTKQARAEAEQARVSVRNIRRDALAQLKDLQKEKEISEDEERRAGDDVQKLTDKFIGEIEKALEAKEADLMAV</sequence>
<dbReference type="SUPFAM" id="SSF55194">
    <property type="entry name" value="Ribosome recycling factor, RRF"/>
    <property type="match status" value="1"/>
</dbReference>
<evidence type="ECO:0000313" key="17">
    <source>
        <dbReference type="Proteomes" id="UP000045039"/>
    </source>
</evidence>
<evidence type="ECO:0000256" key="6">
    <source>
        <dbReference type="HAMAP-Rule" id="MF_00040"/>
    </source>
</evidence>
<accession>A0A072ZRB7</accession>
<evidence type="ECO:0000313" key="13">
    <source>
        <dbReference type="EMBL" id="RCI75791.1"/>
    </source>
</evidence>
<evidence type="ECO:0000313" key="10">
    <source>
        <dbReference type="EMBL" id="MUI34585.1"/>
    </source>
</evidence>
<dbReference type="Gene3D" id="3.30.1360.40">
    <property type="match status" value="1"/>
</dbReference>
<dbReference type="GO" id="GO:0043023">
    <property type="term" value="F:ribosomal large subunit binding"/>
    <property type="evidence" value="ECO:0007669"/>
    <property type="project" value="TreeGrafter"/>
</dbReference>
<dbReference type="PANTHER" id="PTHR20982">
    <property type="entry name" value="RIBOSOME RECYCLING FACTOR"/>
    <property type="match status" value="1"/>
</dbReference>
<comment type="function">
    <text evidence="5 6">Responsible for the release of ribosomes from messenger RNA at the termination of protein biosynthesis. May increase the efficiency of translation by recycling ribosomes from one round of translation to another.</text>
</comment>
<dbReference type="EMBL" id="RBSQ01000016">
    <property type="protein sequence ID" value="RMS66668.1"/>
    <property type="molecule type" value="Genomic_DNA"/>
</dbReference>
<evidence type="ECO:0000313" key="16">
    <source>
        <dbReference type="EMBL" id="WOS79482.1"/>
    </source>
</evidence>
<dbReference type="SMR" id="A0A072ZRB7"/>
<keyword evidence="4 6" id="KW-0648">Protein biosynthesis</keyword>
<organism evidence="13 19">
    <name type="scientific">Pseudomonas aeruginosa</name>
    <dbReference type="NCBI Taxonomy" id="287"/>
    <lineage>
        <taxon>Bacteria</taxon>
        <taxon>Pseudomonadati</taxon>
        <taxon>Pseudomonadota</taxon>
        <taxon>Gammaproteobacteria</taxon>
        <taxon>Pseudomonadales</taxon>
        <taxon>Pseudomonadaceae</taxon>
        <taxon>Pseudomonas</taxon>
    </lineage>
</organism>
<evidence type="ECO:0000313" key="21">
    <source>
        <dbReference type="Proteomes" id="UP000284767"/>
    </source>
</evidence>
<dbReference type="Gene3D" id="1.10.132.20">
    <property type="entry name" value="Ribosome-recycling factor"/>
    <property type="match status" value="1"/>
</dbReference>
<reference evidence="11" key="9">
    <citation type="submission" date="2020-01" db="EMBL/GenBank/DDBJ databases">
        <title>Bacteria Cultured from War Wounds Associated with the Conflict in Eastern Ukraine.</title>
        <authorList>
            <person name="Snesrud E."/>
            <person name="Galac M.R."/>
            <person name="Mc Gann P."/>
            <person name="Valentine K."/>
            <person name="Viacheslav K."/>
        </authorList>
    </citation>
    <scope>NUCLEOTIDE SEQUENCE</scope>
    <source>
        <strain evidence="11">VNMU148</strain>
    </source>
</reference>
<dbReference type="Proteomes" id="UP000284767">
    <property type="component" value="Unassembled WGS sequence"/>
</dbReference>
<reference evidence="15 21" key="4">
    <citation type="submission" date="2017-08" db="EMBL/GenBank/DDBJ databases">
        <authorList>
            <person name="Feschi L."/>
            <person name="Jeukens J."/>
            <person name="Emond-Rheault J.-G."/>
            <person name="Kukavica-Ibrulj I."/>
            <person name="Boyle B."/>
            <person name="Levesque R.C."/>
        </authorList>
    </citation>
    <scope>NUCLEOTIDE SEQUENCE [LARGE SCALE GENOMIC DNA]</scope>
    <source>
        <strain evidence="15 21">PA-W36</strain>
    </source>
</reference>
<reference evidence="10 22" key="8">
    <citation type="submission" date="2019-11" db="EMBL/GenBank/DDBJ databases">
        <title>Genomes of ocular Pseudomonas aeruginosa isolates.</title>
        <authorList>
            <person name="Khan M."/>
            <person name="Rice S.A."/>
            <person name="Willcox M.D.P."/>
            <person name="Stapleton F."/>
        </authorList>
    </citation>
    <scope>NUCLEOTIDE SEQUENCE [LARGE SCALE GENOMIC DNA]</scope>
    <source>
        <strain evidence="10 22">PA221</strain>
    </source>
</reference>
<evidence type="ECO:0000256" key="1">
    <source>
        <dbReference type="ARBA" id="ARBA00004496"/>
    </source>
</evidence>
<dbReference type="GO" id="GO:0002184">
    <property type="term" value="P:cytoplasmic translational termination"/>
    <property type="evidence" value="ECO:0007669"/>
    <property type="project" value="TreeGrafter"/>
</dbReference>
<dbReference type="KEGG" id="paeb:NCGM1900_2623"/>
<evidence type="ECO:0000313" key="15">
    <source>
        <dbReference type="EMBL" id="RPM12811.1"/>
    </source>
</evidence>
<reference evidence="16" key="11">
    <citation type="submission" date="2023-10" db="EMBL/GenBank/DDBJ databases">
        <title>Pathogen: clinical or host-associated sample.</title>
        <authorList>
            <person name="Hergert J."/>
            <person name="Casey R."/>
            <person name="Wagner J."/>
            <person name="Young E.L."/>
            <person name="Oakeson K.F."/>
        </authorList>
    </citation>
    <scope>NUCLEOTIDE SEQUENCE</scope>
    <source>
        <strain evidence="16">2021CK-01020</strain>
    </source>
</reference>
<reference evidence="13 19" key="5">
    <citation type="submission" date="2018-07" db="EMBL/GenBank/DDBJ databases">
        <title>Mechanisms of high-level aminoglycoside resistance among Gram-negative pathogens in Brazil.</title>
        <authorList>
            <person name="Ballaben A.S."/>
            <person name="Darini A.L.C."/>
            <person name="Doi Y."/>
        </authorList>
    </citation>
    <scope>NUCLEOTIDE SEQUENCE [LARGE SCALE GENOMIC DNA]</scope>
    <source>
        <strain evidence="13 19">B2-305</strain>
    </source>
</reference>
<reference evidence="17" key="2">
    <citation type="submission" date="2015-06" db="EMBL/GenBank/DDBJ databases">
        <authorList>
            <person name="Radhakrishnan Rajesh"/>
            <person name="Underwood Anthony"/>
            <person name="Al-Shahib Ali"/>
        </authorList>
    </citation>
    <scope>NUCLEOTIDE SEQUENCE [LARGE SCALE GENOMIC DNA]</scope>
    <source>
        <strain evidence="17">P19_London_7_VIM_2_05_10</strain>
    </source>
</reference>
<protein>
    <recommendedName>
        <fullName evidence="6">Ribosome-recycling factor</fullName>
        <shortName evidence="6">RRF</shortName>
    </recommendedName>
    <alternativeName>
        <fullName evidence="6">Ribosome-releasing factor</fullName>
    </alternativeName>
</protein>
<dbReference type="InterPro" id="IPR036191">
    <property type="entry name" value="RRF_sf"/>
</dbReference>
<dbReference type="PANTHER" id="PTHR20982:SF3">
    <property type="entry name" value="MITOCHONDRIAL RIBOSOME RECYCLING FACTOR PSEUDO 1"/>
    <property type="match status" value="1"/>
</dbReference>
<reference evidence="16" key="10">
    <citation type="submission" date="2023-06" db="EMBL/GenBank/DDBJ databases">
        <authorList>
            <consortium name="Clinical and Environmental Microbiology Branch: Whole genome sequencing antimicrobial resistance pathogens in the healthcare setting"/>
        </authorList>
    </citation>
    <scope>NUCLEOTIDE SEQUENCE</scope>
    <source>
        <strain evidence="16">2021CK-01020</strain>
    </source>
</reference>
<dbReference type="EMBL" id="QORE01000120">
    <property type="protein sequence ID" value="RCI75791.1"/>
    <property type="molecule type" value="Genomic_DNA"/>
</dbReference>
<gene>
    <name evidence="6 9" type="primary">frr</name>
    <name evidence="14" type="ORF">ALP65_03165</name>
    <name evidence="12" type="ORF">CAZ10_16935</name>
    <name evidence="13" type="ORF">DT376_05810</name>
    <name evidence="10" type="ORF">GNQ48_06160</name>
    <name evidence="11" type="ORF">GUL26_01890</name>
    <name evidence="15" type="ORF">IPC1295_18790</name>
    <name evidence="16" type="ORF">L4V69_10110</name>
    <name evidence="9" type="ORF">PAERUG_P19_London_7_VIM_2_05_10_03824</name>
</gene>
<dbReference type="Proteomes" id="UP000433532">
    <property type="component" value="Unassembled WGS sequence"/>
</dbReference>
<dbReference type="AlphaFoldDB" id="A0A072ZRB7"/>
<dbReference type="Proteomes" id="UP000644192">
    <property type="component" value="Unassembled WGS sequence"/>
</dbReference>
<keyword evidence="7" id="KW-0175">Coiled coil</keyword>
<evidence type="ECO:0000313" key="14">
    <source>
        <dbReference type="EMBL" id="RMS66668.1"/>
    </source>
</evidence>
<dbReference type="EMBL" id="WOAD01000003">
    <property type="protein sequence ID" value="MUI34585.1"/>
    <property type="molecule type" value="Genomic_DNA"/>
</dbReference>
<dbReference type="FunFam" id="1.10.132.20:FF:000001">
    <property type="entry name" value="Ribosome-recycling factor"/>
    <property type="match status" value="1"/>
</dbReference>
<accession>A0A1S1BVE4</accession>
<evidence type="ECO:0000313" key="19">
    <source>
        <dbReference type="Proteomes" id="UP000253594"/>
    </source>
</evidence>
<dbReference type="Proteomes" id="UP000045039">
    <property type="component" value="Unassembled WGS sequence"/>
</dbReference>
<dbReference type="EMBL" id="CVVU01000212">
    <property type="protein sequence ID" value="CRP22797.1"/>
    <property type="molecule type" value="Genomic_DNA"/>
</dbReference>
<reference evidence="12 18" key="3">
    <citation type="submission" date="2017-05" db="EMBL/GenBank/DDBJ databases">
        <authorList>
            <person name="Song R."/>
            <person name="Chenine A.L."/>
            <person name="Ruprecht R.M."/>
        </authorList>
    </citation>
    <scope>NUCLEOTIDE SEQUENCE [LARGE SCALE GENOMIC DNA]</scope>
    <source>
        <strain evidence="12 18">S567_C10_BS</strain>
    </source>
</reference>
<evidence type="ECO:0000256" key="7">
    <source>
        <dbReference type="SAM" id="Coils"/>
    </source>
</evidence>
<evidence type="ECO:0000259" key="8">
    <source>
        <dbReference type="Pfam" id="PF01765"/>
    </source>
</evidence>
<dbReference type="FunFam" id="3.30.1360.40:FF:000001">
    <property type="entry name" value="Ribosome-recycling factor"/>
    <property type="match status" value="1"/>
</dbReference>
<dbReference type="NCBIfam" id="TIGR00496">
    <property type="entry name" value="frr"/>
    <property type="match status" value="1"/>
</dbReference>
<reference evidence="15 21" key="7">
    <citation type="submission" date="2019-01" db="EMBL/GenBank/DDBJ databases">
        <title>The Pseudomonas aeruginosa pan-genome provides new insights on its population structure, horizontal gene transfer and pathogenicity.</title>
        <authorList>
            <person name="Freschi L."/>
            <person name="Vincent A.T."/>
            <person name="Jeukens J."/>
            <person name="Emond-Rheault J.-G."/>
            <person name="Kukavica-Ibrulj I."/>
            <person name="Dupont M.-J."/>
            <person name="Charette S.J."/>
            <person name="Boyle B."/>
            <person name="Levesque R.C."/>
        </authorList>
    </citation>
    <scope>NUCLEOTIDE SEQUENCE [LARGE SCALE GENOMIC DNA]</scope>
    <source>
        <strain evidence="15 21">PA-W36</strain>
    </source>
</reference>
<evidence type="ECO:0000313" key="12">
    <source>
        <dbReference type="EMBL" id="OTI60765.1"/>
    </source>
</evidence>
<dbReference type="EMBL" id="NFFZ01000008">
    <property type="protein sequence ID" value="OTI60765.1"/>
    <property type="molecule type" value="Genomic_DNA"/>
</dbReference>
<evidence type="ECO:0000313" key="9">
    <source>
        <dbReference type="EMBL" id="CRP22797.1"/>
    </source>
</evidence>
<dbReference type="CDD" id="cd00520">
    <property type="entry name" value="RRF"/>
    <property type="match status" value="1"/>
</dbReference>
<dbReference type="EMBL" id="WXZT01000001">
    <property type="protein sequence ID" value="MZZ10990.1"/>
    <property type="molecule type" value="Genomic_DNA"/>
</dbReference>
<evidence type="ECO:0000256" key="3">
    <source>
        <dbReference type="ARBA" id="ARBA00022490"/>
    </source>
</evidence>
<reference evidence="14 20" key="6">
    <citation type="submission" date="2018-08" db="EMBL/GenBank/DDBJ databases">
        <title>Recombination of ecologically and evolutionarily significant loci maintains genetic cohesion in the Pseudomonas syringae species complex.</title>
        <authorList>
            <person name="Dillon M."/>
            <person name="Thakur S."/>
            <person name="Almeida R.N.D."/>
            <person name="Weir B.S."/>
            <person name="Guttman D.S."/>
        </authorList>
    </citation>
    <scope>NUCLEOTIDE SEQUENCE [LARGE SCALE GENOMIC DNA]</scope>
    <source>
        <strain evidence="14 20">ICMP 7846</strain>
    </source>
</reference>
<comment type="subcellular location">
    <subcellularLocation>
        <location evidence="1 6">Cytoplasm</location>
    </subcellularLocation>
</comment>
<dbReference type="InterPro" id="IPR002661">
    <property type="entry name" value="Ribosome_recyc_fac"/>
</dbReference>
<dbReference type="Proteomes" id="UP001297540">
    <property type="component" value="Chromosome"/>
</dbReference>
<dbReference type="EMBL" id="CP136986">
    <property type="protein sequence ID" value="WOS79482.1"/>
    <property type="molecule type" value="Genomic_DNA"/>
</dbReference>
<dbReference type="RefSeq" id="WP_003092390.1">
    <property type="nucleotide sequence ID" value="NZ_AP014622.1"/>
</dbReference>
<evidence type="ECO:0000313" key="22">
    <source>
        <dbReference type="Proteomes" id="UP000433532"/>
    </source>
</evidence>
<dbReference type="Proteomes" id="UP000253594">
    <property type="component" value="Unassembled WGS sequence"/>
</dbReference>
<keyword evidence="3 6" id="KW-0963">Cytoplasm</keyword>
<dbReference type="HAMAP" id="MF_00040">
    <property type="entry name" value="RRF"/>
    <property type="match status" value="1"/>
</dbReference>
<dbReference type="GO" id="GO:0005829">
    <property type="term" value="C:cytosol"/>
    <property type="evidence" value="ECO:0007669"/>
    <property type="project" value="GOC"/>
</dbReference>
<dbReference type="OMA" id="FNPMNNG"/>
<evidence type="ECO:0000256" key="5">
    <source>
        <dbReference type="ARBA" id="ARBA00025050"/>
    </source>
</evidence>
<evidence type="ECO:0000313" key="18">
    <source>
        <dbReference type="Proteomes" id="UP000194857"/>
    </source>
</evidence>
<dbReference type="Pfam" id="PF01765">
    <property type="entry name" value="RRF"/>
    <property type="match status" value="1"/>
</dbReference>
<proteinExistence type="inferred from homology"/>